<dbReference type="Proteomes" id="UP000636709">
    <property type="component" value="Unassembled WGS sequence"/>
</dbReference>
<dbReference type="AlphaFoldDB" id="A0A835E1H0"/>
<proteinExistence type="predicted"/>
<evidence type="ECO:0000256" key="1">
    <source>
        <dbReference type="SAM" id="MobiDB-lite"/>
    </source>
</evidence>
<comment type="caution">
    <text evidence="2">The sequence shown here is derived from an EMBL/GenBank/DDBJ whole genome shotgun (WGS) entry which is preliminary data.</text>
</comment>
<feature type="region of interest" description="Disordered" evidence="1">
    <location>
        <begin position="1"/>
        <end position="32"/>
    </location>
</feature>
<dbReference type="Pfam" id="PF13450">
    <property type="entry name" value="NAD_binding_8"/>
    <property type="match status" value="1"/>
</dbReference>
<dbReference type="EMBL" id="JACEFO010002600">
    <property type="protein sequence ID" value="KAF8655049.1"/>
    <property type="molecule type" value="Genomic_DNA"/>
</dbReference>
<protein>
    <submittedName>
        <fullName evidence="2">Uncharacterized protein</fullName>
    </submittedName>
</protein>
<keyword evidence="3" id="KW-1185">Reference proteome</keyword>
<organism evidence="2 3">
    <name type="scientific">Digitaria exilis</name>
    <dbReference type="NCBI Taxonomy" id="1010633"/>
    <lineage>
        <taxon>Eukaryota</taxon>
        <taxon>Viridiplantae</taxon>
        <taxon>Streptophyta</taxon>
        <taxon>Embryophyta</taxon>
        <taxon>Tracheophyta</taxon>
        <taxon>Spermatophyta</taxon>
        <taxon>Magnoliopsida</taxon>
        <taxon>Liliopsida</taxon>
        <taxon>Poales</taxon>
        <taxon>Poaceae</taxon>
        <taxon>PACMAD clade</taxon>
        <taxon>Panicoideae</taxon>
        <taxon>Panicodae</taxon>
        <taxon>Paniceae</taxon>
        <taxon>Anthephorinae</taxon>
        <taxon>Digitaria</taxon>
    </lineage>
</organism>
<gene>
    <name evidence="2" type="ORF">HU200_061324</name>
</gene>
<sequence length="132" mass="14289">MAARPQTTTAGFDVTAAKFRRRPTSPNQKGPRHFLAPYIKRQIVCRMALPKTQHRVPRPCYSLCTGITCKAEVMRVAVVAAAHELARSGGARVAVYEKEDHLGGNGSNTMAVDDGAGGRVHVDLGSMVFNRV</sequence>
<dbReference type="SUPFAM" id="SSF51971">
    <property type="entry name" value="Nucleotide-binding domain"/>
    <property type="match status" value="1"/>
</dbReference>
<evidence type="ECO:0000313" key="3">
    <source>
        <dbReference type="Proteomes" id="UP000636709"/>
    </source>
</evidence>
<dbReference type="OrthoDB" id="688977at2759"/>
<accession>A0A835E1H0</accession>
<feature type="compositionally biased region" description="Polar residues" evidence="1">
    <location>
        <begin position="1"/>
        <end position="10"/>
    </location>
</feature>
<name>A0A835E1H0_9POAL</name>
<reference evidence="2" key="1">
    <citation type="submission" date="2020-07" db="EMBL/GenBank/DDBJ databases">
        <title>Genome sequence and genetic diversity analysis of an under-domesticated orphan crop, white fonio (Digitaria exilis).</title>
        <authorList>
            <person name="Bennetzen J.L."/>
            <person name="Chen S."/>
            <person name="Ma X."/>
            <person name="Wang X."/>
            <person name="Yssel A.E.J."/>
            <person name="Chaluvadi S.R."/>
            <person name="Johnson M."/>
            <person name="Gangashetty P."/>
            <person name="Hamidou F."/>
            <person name="Sanogo M.D."/>
            <person name="Zwaenepoel A."/>
            <person name="Wallace J."/>
            <person name="Van De Peer Y."/>
            <person name="Van Deynze A."/>
        </authorList>
    </citation>
    <scope>NUCLEOTIDE SEQUENCE</scope>
    <source>
        <tissue evidence="2">Leaves</tissue>
    </source>
</reference>
<evidence type="ECO:0000313" key="2">
    <source>
        <dbReference type="EMBL" id="KAF8655049.1"/>
    </source>
</evidence>